<protein>
    <submittedName>
        <fullName evidence="2">Uncharacterized protein</fullName>
    </submittedName>
</protein>
<accession>A0ABP9LI94</accession>
<feature type="chain" id="PRO_5045668517" evidence="1">
    <location>
        <begin position="27"/>
        <end position="535"/>
    </location>
</feature>
<proteinExistence type="predicted"/>
<evidence type="ECO:0000313" key="2">
    <source>
        <dbReference type="EMBL" id="GAA5079131.1"/>
    </source>
</evidence>
<reference evidence="3" key="1">
    <citation type="journal article" date="2019" name="Int. J. Syst. Evol. Microbiol.">
        <title>The Global Catalogue of Microorganisms (GCM) 10K type strain sequencing project: providing services to taxonomists for standard genome sequencing and annotation.</title>
        <authorList>
            <consortium name="The Broad Institute Genomics Platform"/>
            <consortium name="The Broad Institute Genome Sequencing Center for Infectious Disease"/>
            <person name="Wu L."/>
            <person name="Ma J."/>
        </authorList>
    </citation>
    <scope>NUCLEOTIDE SEQUENCE [LARGE SCALE GENOMIC DNA]</scope>
    <source>
        <strain evidence="3">JCM 18015</strain>
    </source>
</reference>
<organism evidence="2 3">
    <name type="scientific">[Roseibacterium] beibuensis</name>
    <dbReference type="NCBI Taxonomy" id="1193142"/>
    <lineage>
        <taxon>Bacteria</taxon>
        <taxon>Pseudomonadati</taxon>
        <taxon>Pseudomonadota</taxon>
        <taxon>Alphaproteobacteria</taxon>
        <taxon>Rhodobacterales</taxon>
        <taxon>Roseobacteraceae</taxon>
        <taxon>Roseicyclus</taxon>
    </lineage>
</organism>
<keyword evidence="3" id="KW-1185">Reference proteome</keyword>
<gene>
    <name evidence="2" type="ORF">GCM10023209_30970</name>
</gene>
<name>A0ABP9LI94_9RHOB</name>
<evidence type="ECO:0000256" key="1">
    <source>
        <dbReference type="SAM" id="SignalP"/>
    </source>
</evidence>
<comment type="caution">
    <text evidence="2">The sequence shown here is derived from an EMBL/GenBank/DDBJ whole genome shotgun (WGS) entry which is preliminary data.</text>
</comment>
<feature type="signal peptide" evidence="1">
    <location>
        <begin position="1"/>
        <end position="26"/>
    </location>
</feature>
<keyword evidence="1" id="KW-0732">Signal</keyword>
<sequence>MLSVCRSLPRAALIAAGLALPLPAFAQEGDPRPGFAEILAPDRLAGILANFGIAALRTQMEVEYQHLSTDILRGQVSLSGVTLRPHLPYDRARLCEITLDRVTISASPFAAVSDISAARIGAVGAAATLACLPSDTAMPLRTMGLGQMAFDRVGVDVEYVTPTGEMLIDATMALNGVGVLDLSAAGTILPRPGEDGMPDDPAIRLTRAVLSFQDRGGWDAAGAIMPPALRQPDAVVQLGTEGLIDLLTEGGTQAIGAAERDFVDDLMAEVARFMQDPGELTLEAELPAGGLTIEPEAYAKPARLISLLALDARSAPSARSALIDTALLSRLGAEDLSDEERLTLGAALLSGEGVPRAPSRALDVLAPLVASGDPAYAEATLLSARAMADRDPVQAYALALQASGAPGVVSLLDGLEARLTTPEVLDLQEGNGWTAETLAANLPEGGDPRALRDLSVAFFTGMDRPRNYANAYLLAILAEAAGDVGAPQLLTEITGRFEARGPEVRAAWAALSSDIEAIALSAWIEGDLAGRYRVE</sequence>
<dbReference type="EMBL" id="BAABHW010000005">
    <property type="protein sequence ID" value="GAA5079131.1"/>
    <property type="molecule type" value="Genomic_DNA"/>
</dbReference>
<dbReference type="RefSeq" id="WP_259552493.1">
    <property type="nucleotide sequence ID" value="NZ_BAABHW010000005.1"/>
</dbReference>
<dbReference type="Proteomes" id="UP001499910">
    <property type="component" value="Unassembled WGS sequence"/>
</dbReference>
<evidence type="ECO:0000313" key="3">
    <source>
        <dbReference type="Proteomes" id="UP001499910"/>
    </source>
</evidence>